<feature type="compositionally biased region" description="Basic and acidic residues" evidence="1">
    <location>
        <begin position="147"/>
        <end position="159"/>
    </location>
</feature>
<evidence type="ECO:0000313" key="2">
    <source>
        <dbReference type="EMBL" id="CAA9496008.1"/>
    </source>
</evidence>
<feature type="compositionally biased region" description="Basic residues" evidence="1">
    <location>
        <begin position="124"/>
        <end position="135"/>
    </location>
</feature>
<feature type="region of interest" description="Disordered" evidence="1">
    <location>
        <begin position="61"/>
        <end position="103"/>
    </location>
</feature>
<feature type="compositionally biased region" description="Gly residues" evidence="1">
    <location>
        <begin position="76"/>
        <end position="85"/>
    </location>
</feature>
<proteinExistence type="predicted"/>
<feature type="compositionally biased region" description="Basic and acidic residues" evidence="1">
    <location>
        <begin position="91"/>
        <end position="102"/>
    </location>
</feature>
<feature type="non-terminal residue" evidence="2">
    <location>
        <position position="159"/>
    </location>
</feature>
<dbReference type="AlphaFoldDB" id="A0A6J4SDL4"/>
<accession>A0A6J4SDL4</accession>
<dbReference type="EMBL" id="CADCVJ010000238">
    <property type="protein sequence ID" value="CAA9496008.1"/>
    <property type="molecule type" value="Genomic_DNA"/>
</dbReference>
<feature type="non-terminal residue" evidence="2">
    <location>
        <position position="1"/>
    </location>
</feature>
<reference evidence="2" key="1">
    <citation type="submission" date="2020-02" db="EMBL/GenBank/DDBJ databases">
        <authorList>
            <person name="Meier V. D."/>
        </authorList>
    </citation>
    <scope>NUCLEOTIDE SEQUENCE</scope>
    <source>
        <strain evidence="2">AVDCRST_MAG38</strain>
    </source>
</reference>
<protein>
    <submittedName>
        <fullName evidence="2">Uncharacterized protein</fullName>
    </submittedName>
</protein>
<organism evidence="2">
    <name type="scientific">uncultured Solirubrobacteraceae bacterium</name>
    <dbReference type="NCBI Taxonomy" id="1162706"/>
    <lineage>
        <taxon>Bacteria</taxon>
        <taxon>Bacillati</taxon>
        <taxon>Actinomycetota</taxon>
        <taxon>Thermoleophilia</taxon>
        <taxon>Solirubrobacterales</taxon>
        <taxon>Solirubrobacteraceae</taxon>
        <taxon>environmental samples</taxon>
    </lineage>
</organism>
<feature type="region of interest" description="Disordered" evidence="1">
    <location>
        <begin position="120"/>
        <end position="159"/>
    </location>
</feature>
<gene>
    <name evidence="2" type="ORF">AVDCRST_MAG38-2912</name>
</gene>
<name>A0A6J4SDL4_9ACTN</name>
<sequence length="159" mass="18412">DRPHHRARPGRRRARARLLPPLDERCHGHARELRRREARAPRVLPRRLHQHLHRRAVRLQRGLRPVRGPRRRGAADLGGLGGRAGGVQAQVRHEGRPAERLQARGLARVRRALEGRLLRQPRLLPRRSRGRRAVGPRRGQPRAATRQPRDPRADREARL</sequence>
<evidence type="ECO:0000256" key="1">
    <source>
        <dbReference type="SAM" id="MobiDB-lite"/>
    </source>
</evidence>